<keyword evidence="1" id="KW-0560">Oxidoreductase</keyword>
<accession>A0A8J2U378</accession>
<dbReference type="AlphaFoldDB" id="A0A8J2U378"/>
<evidence type="ECO:0000259" key="2">
    <source>
        <dbReference type="Pfam" id="PF01243"/>
    </source>
</evidence>
<dbReference type="InterPro" id="IPR014419">
    <property type="entry name" value="HutZ"/>
</dbReference>
<dbReference type="EMBL" id="BMDX01000003">
    <property type="protein sequence ID" value="GGA69636.1"/>
    <property type="molecule type" value="Genomic_DNA"/>
</dbReference>
<dbReference type="PANTHER" id="PTHR35176:SF6">
    <property type="entry name" value="HEME OXYGENASE HI_0854-RELATED"/>
    <property type="match status" value="1"/>
</dbReference>
<evidence type="ECO:0000313" key="4">
    <source>
        <dbReference type="Proteomes" id="UP000619743"/>
    </source>
</evidence>
<proteinExistence type="predicted"/>
<dbReference type="PIRSF" id="PIRSF004633">
    <property type="entry name" value="UCP_PLP_oxd"/>
    <property type="match status" value="1"/>
</dbReference>
<dbReference type="PANTHER" id="PTHR35176">
    <property type="entry name" value="HEME OXYGENASE HI_0854-RELATED"/>
    <property type="match status" value="1"/>
</dbReference>
<dbReference type="OrthoDB" id="5345368at2"/>
<dbReference type="InterPro" id="IPR011576">
    <property type="entry name" value="Pyridox_Oxase_N"/>
</dbReference>
<organism evidence="3 4">
    <name type="scientific">Neiella marina</name>
    <dbReference type="NCBI Taxonomy" id="508461"/>
    <lineage>
        <taxon>Bacteria</taxon>
        <taxon>Pseudomonadati</taxon>
        <taxon>Pseudomonadota</taxon>
        <taxon>Gammaproteobacteria</taxon>
        <taxon>Alteromonadales</taxon>
        <taxon>Echinimonadaceae</taxon>
        <taxon>Neiella</taxon>
    </lineage>
</organism>
<gene>
    <name evidence="3" type="primary">hutZ</name>
    <name evidence="3" type="ORF">GCM10011369_09100</name>
</gene>
<dbReference type="GO" id="GO:0070967">
    <property type="term" value="F:coenzyme F420 binding"/>
    <property type="evidence" value="ECO:0007669"/>
    <property type="project" value="TreeGrafter"/>
</dbReference>
<protein>
    <submittedName>
        <fullName evidence="3">Heme utilization protein HutZ</fullName>
    </submittedName>
</protein>
<dbReference type="RefSeq" id="WP_087504809.1">
    <property type="nucleotide sequence ID" value="NZ_BMDX01000003.1"/>
</dbReference>
<keyword evidence="4" id="KW-1185">Reference proteome</keyword>
<dbReference type="SUPFAM" id="SSF50475">
    <property type="entry name" value="FMN-binding split barrel"/>
    <property type="match status" value="1"/>
</dbReference>
<reference evidence="4" key="1">
    <citation type="journal article" date="2019" name="Int. J. Syst. Evol. Microbiol.">
        <title>The Global Catalogue of Microorganisms (GCM) 10K type strain sequencing project: providing services to taxonomists for standard genome sequencing and annotation.</title>
        <authorList>
            <consortium name="The Broad Institute Genomics Platform"/>
            <consortium name="The Broad Institute Genome Sequencing Center for Infectious Disease"/>
            <person name="Wu L."/>
            <person name="Ma J."/>
        </authorList>
    </citation>
    <scope>NUCLEOTIDE SEQUENCE [LARGE SCALE GENOMIC DNA]</scope>
    <source>
        <strain evidence="4">CGMCC 1.10130</strain>
    </source>
</reference>
<dbReference type="Pfam" id="PF01243">
    <property type="entry name" value="PNPOx_N"/>
    <property type="match status" value="1"/>
</dbReference>
<feature type="domain" description="Pyridoxamine 5'-phosphate oxidase N-terminal" evidence="2">
    <location>
        <begin position="12"/>
        <end position="142"/>
    </location>
</feature>
<dbReference type="InterPro" id="IPR012349">
    <property type="entry name" value="Split_barrel_FMN-bd"/>
</dbReference>
<evidence type="ECO:0000256" key="1">
    <source>
        <dbReference type="ARBA" id="ARBA00023002"/>
    </source>
</evidence>
<dbReference type="Proteomes" id="UP000619743">
    <property type="component" value="Unassembled WGS sequence"/>
</dbReference>
<comment type="caution">
    <text evidence="3">The sequence shown here is derived from an EMBL/GenBank/DDBJ whole genome shotgun (WGS) entry which is preliminary data.</text>
</comment>
<dbReference type="Gene3D" id="2.30.110.10">
    <property type="entry name" value="Electron Transport, Fmn-binding Protein, Chain A"/>
    <property type="match status" value="1"/>
</dbReference>
<sequence>MTSERIAGRVGPEIKELLDSRKSFFLSSITKDGSPYASYAPFAIGDECFYVLLSEIAVHAVNLQVNPTASVLVIEDEDSAKELFARLRVSYQVQANLLAVDSDEWQHGLAQLVNRHGELVNNLSQLGDFKMFRLEPISGRFVKGFGRAFAFSGKGLLGEQIVHMRDGHKKREEAEA</sequence>
<dbReference type="GO" id="GO:0016627">
    <property type="term" value="F:oxidoreductase activity, acting on the CH-CH group of donors"/>
    <property type="evidence" value="ECO:0007669"/>
    <property type="project" value="TreeGrafter"/>
</dbReference>
<dbReference type="InterPro" id="IPR052019">
    <property type="entry name" value="F420H2_bilvrd_red/Heme_oxyg"/>
</dbReference>
<evidence type="ECO:0000313" key="3">
    <source>
        <dbReference type="EMBL" id="GGA69636.1"/>
    </source>
</evidence>
<name>A0A8J2U378_9GAMM</name>
<dbReference type="GO" id="GO:0005829">
    <property type="term" value="C:cytosol"/>
    <property type="evidence" value="ECO:0007669"/>
    <property type="project" value="TreeGrafter"/>
</dbReference>